<organism evidence="3 4">
    <name type="scientific">Streptomyces smyrnaeus</name>
    <dbReference type="NCBI Taxonomy" id="1387713"/>
    <lineage>
        <taxon>Bacteria</taxon>
        <taxon>Bacillati</taxon>
        <taxon>Actinomycetota</taxon>
        <taxon>Actinomycetes</taxon>
        <taxon>Kitasatosporales</taxon>
        <taxon>Streptomycetaceae</taxon>
        <taxon>Streptomyces</taxon>
    </lineage>
</organism>
<feature type="compositionally biased region" description="Polar residues" evidence="1">
    <location>
        <begin position="73"/>
        <end position="82"/>
    </location>
</feature>
<evidence type="ECO:0000256" key="2">
    <source>
        <dbReference type="SAM" id="SignalP"/>
    </source>
</evidence>
<proteinExistence type="predicted"/>
<dbReference type="RefSeq" id="WP_209210627.1">
    <property type="nucleotide sequence ID" value="NZ_JAFFZM010000005.1"/>
</dbReference>
<dbReference type="Proteomes" id="UP000721954">
    <property type="component" value="Unassembled WGS sequence"/>
</dbReference>
<evidence type="ECO:0000313" key="4">
    <source>
        <dbReference type="Proteomes" id="UP000721954"/>
    </source>
</evidence>
<feature type="region of interest" description="Disordered" evidence="1">
    <location>
        <begin position="57"/>
        <end position="82"/>
    </location>
</feature>
<evidence type="ECO:0000256" key="1">
    <source>
        <dbReference type="SAM" id="MobiDB-lite"/>
    </source>
</evidence>
<reference evidence="3 4" key="1">
    <citation type="submission" date="2021-02" db="EMBL/GenBank/DDBJ databases">
        <title>Streptomyces spirodelae sp. nov., isolated from duckweed.</title>
        <authorList>
            <person name="Saimee Y."/>
            <person name="Duangmal K."/>
        </authorList>
    </citation>
    <scope>NUCLEOTIDE SEQUENCE [LARGE SCALE GENOMIC DNA]</scope>
    <source>
        <strain evidence="3 4">DSM 42105</strain>
    </source>
</reference>
<name>A0ABS3XU12_9ACTN</name>
<dbReference type="GeneID" id="96259172"/>
<keyword evidence="2" id="KW-0732">Signal</keyword>
<evidence type="ECO:0000313" key="3">
    <source>
        <dbReference type="EMBL" id="MBO8198864.1"/>
    </source>
</evidence>
<protein>
    <submittedName>
        <fullName evidence="3">Uncharacterized protein</fullName>
    </submittedName>
</protein>
<sequence length="82" mass="8709">MVHQTLTGRRRRLLAGLLGGFAVAATLAAAPPQTTDPVNQLPVLCSTAPDVDVLVLESPGEGRSTRCDDLSDNDTWNETSFT</sequence>
<gene>
    <name evidence="3" type="ORF">JW613_11175</name>
</gene>
<dbReference type="EMBL" id="JAFFZM010000005">
    <property type="protein sequence ID" value="MBO8198864.1"/>
    <property type="molecule type" value="Genomic_DNA"/>
</dbReference>
<accession>A0ABS3XU12</accession>
<keyword evidence="4" id="KW-1185">Reference proteome</keyword>
<feature type="chain" id="PRO_5046425075" evidence="2">
    <location>
        <begin position="25"/>
        <end position="82"/>
    </location>
</feature>
<feature type="signal peptide" evidence="2">
    <location>
        <begin position="1"/>
        <end position="24"/>
    </location>
</feature>
<comment type="caution">
    <text evidence="3">The sequence shown here is derived from an EMBL/GenBank/DDBJ whole genome shotgun (WGS) entry which is preliminary data.</text>
</comment>